<dbReference type="Proteomes" id="UP000008141">
    <property type="component" value="Unassembled WGS sequence"/>
</dbReference>
<feature type="compositionally biased region" description="Acidic residues" evidence="1">
    <location>
        <begin position="278"/>
        <end position="288"/>
    </location>
</feature>
<sequence>MIVAGSSAGHPSFRFVVDEPPRLGGKGIGPNPLSLLLGSLAGCTQFTASMIAKEMKLGSVGSVAWSSAGEYDLRGVRGNEDGVDKRCIVAATLKASGLDMRLRMKKGVVDHECEPACALHQLEEQGGGATGQVKGDPGRDADAPQFAGAEGQGRASARGFASMARRGLHSSASWGQDGEDVAREHMQADKTPQLQKETSEKGASTTSGGAYSSRDDPRAQAAPPTEGKSEKQIIQEQDAGATVHPQTAGSAEGGAPIAPKAPSPGYAEVKAAGRETEAAEAAEDEREEAELGKDIDRTDFQPWKE</sequence>
<dbReference type="InterPro" id="IPR036102">
    <property type="entry name" value="OsmC/Ohrsf"/>
</dbReference>
<keyword evidence="3" id="KW-1185">Reference proteome</keyword>
<dbReference type="EMBL" id="GL433836">
    <property type="protein sequence ID" value="EFN59543.1"/>
    <property type="molecule type" value="Genomic_DNA"/>
</dbReference>
<dbReference type="InterPro" id="IPR003718">
    <property type="entry name" value="OsmC/Ohr_fam"/>
</dbReference>
<dbReference type="SUPFAM" id="SSF82784">
    <property type="entry name" value="OsmC-like"/>
    <property type="match status" value="1"/>
</dbReference>
<evidence type="ECO:0000313" key="3">
    <source>
        <dbReference type="Proteomes" id="UP000008141"/>
    </source>
</evidence>
<evidence type="ECO:0000313" key="2">
    <source>
        <dbReference type="EMBL" id="EFN59543.1"/>
    </source>
</evidence>
<reference evidence="2 3" key="1">
    <citation type="journal article" date="2010" name="Plant Cell">
        <title>The Chlorella variabilis NC64A genome reveals adaptation to photosymbiosis, coevolution with viruses, and cryptic sex.</title>
        <authorList>
            <person name="Blanc G."/>
            <person name="Duncan G."/>
            <person name="Agarkova I."/>
            <person name="Borodovsky M."/>
            <person name="Gurnon J."/>
            <person name="Kuo A."/>
            <person name="Lindquist E."/>
            <person name="Lucas S."/>
            <person name="Pangilinan J."/>
            <person name="Polle J."/>
            <person name="Salamov A."/>
            <person name="Terry A."/>
            <person name="Yamada T."/>
            <person name="Dunigan D.D."/>
            <person name="Grigoriev I.V."/>
            <person name="Claverie J.M."/>
            <person name="Van Etten J.L."/>
        </authorList>
    </citation>
    <scope>NUCLEOTIDE SEQUENCE [LARGE SCALE GENOMIC DNA]</scope>
    <source>
        <strain evidence="2 3">NC64A</strain>
    </source>
</reference>
<feature type="compositionally biased region" description="Low complexity" evidence="1">
    <location>
        <begin position="202"/>
        <end position="212"/>
    </location>
</feature>
<dbReference type="KEGG" id="cvr:CHLNCDRAFT_138220"/>
<dbReference type="GeneID" id="17358606"/>
<dbReference type="RefSeq" id="XP_005851645.1">
    <property type="nucleotide sequence ID" value="XM_005851583.1"/>
</dbReference>
<evidence type="ECO:0008006" key="4">
    <source>
        <dbReference type="Google" id="ProtNLM"/>
    </source>
</evidence>
<dbReference type="Gene3D" id="3.30.300.20">
    <property type="match status" value="1"/>
</dbReference>
<name>E1Z3U6_CHLVA</name>
<dbReference type="OrthoDB" id="514207at2759"/>
<feature type="compositionally biased region" description="Basic and acidic residues" evidence="1">
    <location>
        <begin position="289"/>
        <end position="305"/>
    </location>
</feature>
<accession>E1Z3U6</accession>
<organism evidence="3">
    <name type="scientific">Chlorella variabilis</name>
    <name type="common">Green alga</name>
    <dbReference type="NCBI Taxonomy" id="554065"/>
    <lineage>
        <taxon>Eukaryota</taxon>
        <taxon>Viridiplantae</taxon>
        <taxon>Chlorophyta</taxon>
        <taxon>core chlorophytes</taxon>
        <taxon>Trebouxiophyceae</taxon>
        <taxon>Chlorellales</taxon>
        <taxon>Chlorellaceae</taxon>
        <taxon>Chlorella clade</taxon>
        <taxon>Chlorella</taxon>
    </lineage>
</organism>
<dbReference type="Pfam" id="PF02566">
    <property type="entry name" value="OsmC"/>
    <property type="match status" value="1"/>
</dbReference>
<dbReference type="InterPro" id="IPR015946">
    <property type="entry name" value="KH_dom-like_a/b"/>
</dbReference>
<feature type="region of interest" description="Disordered" evidence="1">
    <location>
        <begin position="186"/>
        <end position="305"/>
    </location>
</feature>
<gene>
    <name evidence="2" type="ORF">CHLNCDRAFT_138220</name>
</gene>
<proteinExistence type="predicted"/>
<feature type="region of interest" description="Disordered" evidence="1">
    <location>
        <begin position="127"/>
        <end position="158"/>
    </location>
</feature>
<dbReference type="AlphaFoldDB" id="E1Z3U6"/>
<protein>
    <recommendedName>
        <fullName evidence="4">Osmotically inducible protein C</fullName>
    </recommendedName>
</protein>
<evidence type="ECO:0000256" key="1">
    <source>
        <dbReference type="SAM" id="MobiDB-lite"/>
    </source>
</evidence>
<dbReference type="InParanoid" id="E1Z3U6"/>